<evidence type="ECO:0000313" key="2">
    <source>
        <dbReference type="Proteomes" id="UP001215280"/>
    </source>
</evidence>
<reference evidence="1" key="1">
    <citation type="submission" date="2023-03" db="EMBL/GenBank/DDBJ databases">
        <title>Massive genome expansion in bonnet fungi (Mycena s.s.) driven by repeated elements and novel gene families across ecological guilds.</title>
        <authorList>
            <consortium name="Lawrence Berkeley National Laboratory"/>
            <person name="Harder C.B."/>
            <person name="Miyauchi S."/>
            <person name="Viragh M."/>
            <person name="Kuo A."/>
            <person name="Thoen E."/>
            <person name="Andreopoulos B."/>
            <person name="Lu D."/>
            <person name="Skrede I."/>
            <person name="Drula E."/>
            <person name="Henrissat B."/>
            <person name="Morin E."/>
            <person name="Kohler A."/>
            <person name="Barry K."/>
            <person name="LaButti K."/>
            <person name="Morin E."/>
            <person name="Salamov A."/>
            <person name="Lipzen A."/>
            <person name="Mereny Z."/>
            <person name="Hegedus B."/>
            <person name="Baldrian P."/>
            <person name="Stursova M."/>
            <person name="Weitz H."/>
            <person name="Taylor A."/>
            <person name="Grigoriev I.V."/>
            <person name="Nagy L.G."/>
            <person name="Martin F."/>
            <person name="Kauserud H."/>
        </authorList>
    </citation>
    <scope>NUCLEOTIDE SEQUENCE</scope>
    <source>
        <strain evidence="1">CBHHK188m</strain>
    </source>
</reference>
<comment type="caution">
    <text evidence="1">The sequence shown here is derived from an EMBL/GenBank/DDBJ whole genome shotgun (WGS) entry which is preliminary data.</text>
</comment>
<organism evidence="1 2">
    <name type="scientific">Mycena maculata</name>
    <dbReference type="NCBI Taxonomy" id="230809"/>
    <lineage>
        <taxon>Eukaryota</taxon>
        <taxon>Fungi</taxon>
        <taxon>Dikarya</taxon>
        <taxon>Basidiomycota</taxon>
        <taxon>Agaricomycotina</taxon>
        <taxon>Agaricomycetes</taxon>
        <taxon>Agaricomycetidae</taxon>
        <taxon>Agaricales</taxon>
        <taxon>Marasmiineae</taxon>
        <taxon>Mycenaceae</taxon>
        <taxon>Mycena</taxon>
    </lineage>
</organism>
<accession>A0AAD7J201</accession>
<proteinExistence type="predicted"/>
<dbReference type="Proteomes" id="UP001215280">
    <property type="component" value="Unassembled WGS sequence"/>
</dbReference>
<keyword evidence="2" id="KW-1185">Reference proteome</keyword>
<dbReference type="EMBL" id="JARJLG010000064">
    <property type="protein sequence ID" value="KAJ7755366.1"/>
    <property type="molecule type" value="Genomic_DNA"/>
</dbReference>
<dbReference type="AlphaFoldDB" id="A0AAD7J201"/>
<gene>
    <name evidence="1" type="ORF">DFH07DRAFT_822041</name>
</gene>
<name>A0AAD7J201_9AGAR</name>
<evidence type="ECO:0000313" key="1">
    <source>
        <dbReference type="EMBL" id="KAJ7755366.1"/>
    </source>
</evidence>
<sequence>MFRRLRPSLNRLPSLRPAVRSSQPRPGLRACFYAPPPGPGNARVWLRSDGTPRSRIAGLVTKALALTCAAEAYLLYLTLPVVPVDFERNLLTSFVHIQRVDYDRYATAQLDDFGGALSYLENLTKHLRYVGVPGQLNSAAVFRRLAQEDAEDELRTRVHEIARGAAEAVHGILSASKDDEAAKTAGLAVNTVLAAMLTLLKVLAALDVDKQLHAMRLQEEMKDSSKNSESEILG</sequence>
<protein>
    <submittedName>
        <fullName evidence="1">Uncharacterized protein</fullName>
    </submittedName>
</protein>